<evidence type="ECO:0000313" key="2">
    <source>
        <dbReference type="EMBL" id="GMT15808.1"/>
    </source>
</evidence>
<feature type="non-terminal residue" evidence="2">
    <location>
        <position position="1"/>
    </location>
</feature>
<keyword evidence="1" id="KW-0812">Transmembrane</keyword>
<evidence type="ECO:0000313" key="3">
    <source>
        <dbReference type="Proteomes" id="UP001432322"/>
    </source>
</evidence>
<sequence>RMPIEDFVFANFISVHTPPIAFDNYKQAASASTTTAPRRPTITQPATASTVIVVPYSVITVVITCVLIVACLFTTAVILRRKRRRFPLPPNISLPQTGKMKRTSPVYKTIYTEGTERLYEQVD</sequence>
<evidence type="ECO:0000256" key="1">
    <source>
        <dbReference type="SAM" id="Phobius"/>
    </source>
</evidence>
<keyword evidence="1" id="KW-0472">Membrane</keyword>
<reference evidence="2" key="1">
    <citation type="submission" date="2023-10" db="EMBL/GenBank/DDBJ databases">
        <title>Genome assembly of Pristionchus species.</title>
        <authorList>
            <person name="Yoshida K."/>
            <person name="Sommer R.J."/>
        </authorList>
    </citation>
    <scope>NUCLEOTIDE SEQUENCE</scope>
    <source>
        <strain evidence="2">RS5133</strain>
    </source>
</reference>
<gene>
    <name evidence="2" type="ORF">PFISCL1PPCAC_7105</name>
</gene>
<accession>A0AAV5VC65</accession>
<name>A0AAV5VC65_9BILA</name>
<protein>
    <submittedName>
        <fullName evidence="2">Uncharacterized protein</fullName>
    </submittedName>
</protein>
<dbReference type="EMBL" id="BTSY01000002">
    <property type="protein sequence ID" value="GMT15808.1"/>
    <property type="molecule type" value="Genomic_DNA"/>
</dbReference>
<organism evidence="2 3">
    <name type="scientific">Pristionchus fissidentatus</name>
    <dbReference type="NCBI Taxonomy" id="1538716"/>
    <lineage>
        <taxon>Eukaryota</taxon>
        <taxon>Metazoa</taxon>
        <taxon>Ecdysozoa</taxon>
        <taxon>Nematoda</taxon>
        <taxon>Chromadorea</taxon>
        <taxon>Rhabditida</taxon>
        <taxon>Rhabditina</taxon>
        <taxon>Diplogasteromorpha</taxon>
        <taxon>Diplogasteroidea</taxon>
        <taxon>Neodiplogasteridae</taxon>
        <taxon>Pristionchus</taxon>
    </lineage>
</organism>
<dbReference type="Proteomes" id="UP001432322">
    <property type="component" value="Unassembled WGS sequence"/>
</dbReference>
<feature type="transmembrane region" description="Helical" evidence="1">
    <location>
        <begin position="56"/>
        <end position="79"/>
    </location>
</feature>
<dbReference type="AlphaFoldDB" id="A0AAV5VC65"/>
<keyword evidence="3" id="KW-1185">Reference proteome</keyword>
<keyword evidence="1" id="KW-1133">Transmembrane helix</keyword>
<comment type="caution">
    <text evidence="2">The sequence shown here is derived from an EMBL/GenBank/DDBJ whole genome shotgun (WGS) entry which is preliminary data.</text>
</comment>
<proteinExistence type="predicted"/>